<keyword evidence="3" id="KW-1185">Reference proteome</keyword>
<dbReference type="Proteomes" id="UP000424527">
    <property type="component" value="Unassembled WGS sequence"/>
</dbReference>
<protein>
    <submittedName>
        <fullName evidence="2">Dynein heavy chain 8, axonemal Axonemal beta dynein heavy chain 8 Ciliary dynein heavy chain 8</fullName>
    </submittedName>
</protein>
<organism evidence="2 3">
    <name type="scientific">Larimichthys crocea</name>
    <name type="common">Large yellow croaker</name>
    <name type="synonym">Pseudosciaena crocea</name>
    <dbReference type="NCBI Taxonomy" id="215358"/>
    <lineage>
        <taxon>Eukaryota</taxon>
        <taxon>Metazoa</taxon>
        <taxon>Chordata</taxon>
        <taxon>Craniata</taxon>
        <taxon>Vertebrata</taxon>
        <taxon>Euteleostomi</taxon>
        <taxon>Actinopterygii</taxon>
        <taxon>Neopterygii</taxon>
        <taxon>Teleostei</taxon>
        <taxon>Neoteleostei</taxon>
        <taxon>Acanthomorphata</taxon>
        <taxon>Eupercaria</taxon>
        <taxon>Sciaenidae</taxon>
        <taxon>Larimichthys</taxon>
    </lineage>
</organism>
<gene>
    <name evidence="2" type="ORF">D5F01_LYC10220</name>
</gene>
<dbReference type="PANTHER" id="PTHR46532:SF11">
    <property type="entry name" value="DYNEIN AXONEMAL HEAVY CHAIN 12"/>
    <property type="match status" value="1"/>
</dbReference>
<evidence type="ECO:0000313" key="3">
    <source>
        <dbReference type="Proteomes" id="UP000424527"/>
    </source>
</evidence>
<dbReference type="PANTHER" id="PTHR46532">
    <property type="entry name" value="MALE FERTILITY FACTOR KL5"/>
    <property type="match status" value="1"/>
</dbReference>
<evidence type="ECO:0000259" key="1">
    <source>
        <dbReference type="Pfam" id="PF08393"/>
    </source>
</evidence>
<dbReference type="Pfam" id="PF08393">
    <property type="entry name" value="DHC_N2"/>
    <property type="match status" value="1"/>
</dbReference>
<reference evidence="2 3" key="1">
    <citation type="submission" date="2019-07" db="EMBL/GenBank/DDBJ databases">
        <title>Chromosome genome assembly for large yellow croaker.</title>
        <authorList>
            <person name="Xiao S."/>
        </authorList>
    </citation>
    <scope>NUCLEOTIDE SEQUENCE [LARGE SCALE GENOMIC DNA]</scope>
    <source>
        <strain evidence="2">JMULYC20181020</strain>
        <tissue evidence="2">Muscle</tissue>
    </source>
</reference>
<comment type="caution">
    <text evidence="2">The sequence shown here is derived from an EMBL/GenBank/DDBJ whole genome shotgun (WGS) entry which is preliminary data.</text>
</comment>
<dbReference type="AlphaFoldDB" id="A0A6G0IGY2"/>
<dbReference type="FunFam" id="1.10.287.2620:FF:000003">
    <property type="entry name" value="Dynein, axonemal, heavy chain 5"/>
    <property type="match status" value="1"/>
</dbReference>
<dbReference type="InterPro" id="IPR013602">
    <property type="entry name" value="Dynein_heavy_linker"/>
</dbReference>
<dbReference type="Gene3D" id="1.10.287.2620">
    <property type="match status" value="1"/>
</dbReference>
<feature type="domain" description="Dynein heavy chain linker" evidence="1">
    <location>
        <begin position="253"/>
        <end position="414"/>
    </location>
</feature>
<dbReference type="GO" id="GO:0045505">
    <property type="term" value="F:dynein intermediate chain binding"/>
    <property type="evidence" value="ECO:0007669"/>
    <property type="project" value="InterPro"/>
</dbReference>
<sequence>MRTRTSKSRNSWNTKPSLLQIKAEIQHYDAIEQEIDDIKPIIAVGTTALSTEPLKVTLRLETKAWKKLLCKYLRERYKKIMIDNNINFNKYLTHLSHPVVNMEDVRQTMGALSKLRDAEIQTDMTLISIEEAYEILTKYDEVTIRETEGVCNLRQSFKKLETKARSVQYELVRMQPMFKQNLLEGVSTFQNAVGTFLEQYDSEGPMADGIAPQEASCRLRNFQVRFEELWKNFNTYTSGEQLLGLPVTNYDCLEKKKKELDLLQKLYGLYDAVMSKIQGYYGILWTDVDIEKINSELLEFQNRCRKLPKGLKDWQAFQDLKKTIDDFSESCPLLEMMANKSMMMRHWGRITDLTGHKFEVESDTFTLQNIMEAPLLKYKDDIEDICISAVKEKDIDAKLSQVKEVWSSQTLSLDDIQG</sequence>
<evidence type="ECO:0000313" key="2">
    <source>
        <dbReference type="EMBL" id="KAE8290634.1"/>
    </source>
</evidence>
<dbReference type="GO" id="GO:0007018">
    <property type="term" value="P:microtubule-based movement"/>
    <property type="evidence" value="ECO:0007669"/>
    <property type="project" value="InterPro"/>
</dbReference>
<proteinExistence type="predicted"/>
<dbReference type="GO" id="GO:0005858">
    <property type="term" value="C:axonemal dynein complex"/>
    <property type="evidence" value="ECO:0007669"/>
    <property type="project" value="TreeGrafter"/>
</dbReference>
<dbReference type="EMBL" id="REGW02000010">
    <property type="protein sequence ID" value="KAE8290634.1"/>
    <property type="molecule type" value="Genomic_DNA"/>
</dbReference>
<dbReference type="GO" id="GO:0051959">
    <property type="term" value="F:dynein light intermediate chain binding"/>
    <property type="evidence" value="ECO:0007669"/>
    <property type="project" value="InterPro"/>
</dbReference>
<accession>A0A6G0IGY2</accession>
<dbReference type="InterPro" id="IPR026983">
    <property type="entry name" value="DHC"/>
</dbReference>
<name>A0A6G0IGY2_LARCR</name>